<dbReference type="NCBIfam" id="TIGR01870">
    <property type="entry name" value="cas_TM1810_Csm2"/>
    <property type="match status" value="1"/>
</dbReference>
<dbReference type="InterPro" id="IPR010149">
    <property type="entry name" value="CRISPR-assoc_prot_Csm2_III-A"/>
</dbReference>
<dbReference type="Proteomes" id="UP000221222">
    <property type="component" value="Unassembled WGS sequence"/>
</dbReference>
<dbReference type="KEGG" id="amol:AMOL_0683"/>
<reference evidence="7 10" key="2">
    <citation type="submission" date="2018-08" db="EMBL/GenBank/DDBJ databases">
        <title>Complete genome of the Arcobacter molluscorum type strain LMG 25693.</title>
        <authorList>
            <person name="Miller W.G."/>
            <person name="Yee E."/>
            <person name="Bono J.L."/>
        </authorList>
    </citation>
    <scope>NUCLEOTIDE SEQUENCE [LARGE SCALE GENOMIC DNA]</scope>
    <source>
        <strain evidence="7 10">CECT 7696</strain>
    </source>
</reference>
<dbReference type="Pfam" id="PF03750">
    <property type="entry name" value="Csm2_III-A"/>
    <property type="match status" value="1"/>
</dbReference>
<evidence type="ECO:0000313" key="8">
    <source>
        <dbReference type="EMBL" id="PHO18523.1"/>
    </source>
</evidence>
<sequence length="143" mass="16760">MSQNENKNKDEEKDSNLSVHNLDYEKETQLFGDIAQEWADKISKERGRSSQKNKISQLRAFYDKVYDLNEKAEGLNDEKYKKSIYPFVVMLNSKVKYAKTRNLVTDSFVKMINECVKSCENSSDKLNNFKLFFEAVIGFYPKK</sequence>
<evidence type="ECO:0000256" key="5">
    <source>
        <dbReference type="ARBA" id="ARBA00023118"/>
    </source>
</evidence>
<evidence type="ECO:0000313" key="9">
    <source>
        <dbReference type="Proteomes" id="UP000221222"/>
    </source>
</evidence>
<keyword evidence="5" id="KW-0051">Antiviral defense</keyword>
<dbReference type="EMBL" id="CP032098">
    <property type="protein sequence ID" value="AXX91681.1"/>
    <property type="molecule type" value="Genomic_DNA"/>
</dbReference>
<gene>
    <name evidence="8" type="primary">csm2</name>
    <name evidence="7" type="ORF">AMOL_0683</name>
    <name evidence="8" type="ORF">CPU12_04385</name>
</gene>
<evidence type="ECO:0000256" key="4">
    <source>
        <dbReference type="ARBA" id="ARBA00022884"/>
    </source>
</evidence>
<dbReference type="EMBL" id="NXFY01000005">
    <property type="protein sequence ID" value="PHO18523.1"/>
    <property type="molecule type" value="Genomic_DNA"/>
</dbReference>
<evidence type="ECO:0000313" key="10">
    <source>
        <dbReference type="Proteomes" id="UP000262712"/>
    </source>
</evidence>
<evidence type="ECO:0000256" key="3">
    <source>
        <dbReference type="ARBA" id="ARBA00016118"/>
    </source>
</evidence>
<keyword evidence="4" id="KW-0694">RNA-binding</keyword>
<evidence type="ECO:0000256" key="1">
    <source>
        <dbReference type="ARBA" id="ARBA00003640"/>
    </source>
</evidence>
<dbReference type="AlphaFoldDB" id="A0A2G1DJ33"/>
<comment type="similarity">
    <text evidence="2">Belongs to the CRISPR-associated Csm2 family.</text>
</comment>
<name>A0A2G1DJ33_9BACT</name>
<keyword evidence="9" id="KW-1185">Reference proteome</keyword>
<proteinExistence type="inferred from homology"/>
<accession>A0A2G1DJ33</accession>
<protein>
    <recommendedName>
        <fullName evidence="3">CRISPR system Cms protein Csm2</fullName>
    </recommendedName>
    <alternativeName>
        <fullName evidence="6">CRISPR type III A-associated protein Csm2</fullName>
    </alternativeName>
</protein>
<dbReference type="RefSeq" id="WP_099341874.1">
    <property type="nucleotide sequence ID" value="NZ_CP032098.1"/>
</dbReference>
<dbReference type="Proteomes" id="UP000262712">
    <property type="component" value="Chromosome"/>
</dbReference>
<dbReference type="GO" id="GO:0003723">
    <property type="term" value="F:RNA binding"/>
    <property type="evidence" value="ECO:0007669"/>
    <property type="project" value="UniProtKB-KW"/>
</dbReference>
<evidence type="ECO:0000313" key="7">
    <source>
        <dbReference type="EMBL" id="AXX91681.1"/>
    </source>
</evidence>
<reference evidence="8 9" key="1">
    <citation type="submission" date="2017-09" db="EMBL/GenBank/DDBJ databases">
        <title>Arcobacter canalis sp. nov., a new species isolated from a water canal contaminated with urban sewage.</title>
        <authorList>
            <person name="Perez-Cataluna A."/>
            <person name="Salas-Masso N."/>
            <person name="Figueras M.J."/>
        </authorList>
    </citation>
    <scope>NUCLEOTIDE SEQUENCE [LARGE SCALE GENOMIC DNA]</scope>
    <source>
        <strain evidence="8 9">F98-3</strain>
    </source>
</reference>
<evidence type="ECO:0000256" key="2">
    <source>
        <dbReference type="ARBA" id="ARBA00006896"/>
    </source>
</evidence>
<dbReference type="GO" id="GO:0051607">
    <property type="term" value="P:defense response to virus"/>
    <property type="evidence" value="ECO:0007669"/>
    <property type="project" value="UniProtKB-KW"/>
</dbReference>
<comment type="function">
    <text evidence="1">This subunit may be involved in monitoring complementarity of crRNA and target RNA.</text>
</comment>
<organism evidence="8 9">
    <name type="scientific">Malaciobacter molluscorum LMG 25693</name>
    <dbReference type="NCBI Taxonomy" id="870501"/>
    <lineage>
        <taxon>Bacteria</taxon>
        <taxon>Pseudomonadati</taxon>
        <taxon>Campylobacterota</taxon>
        <taxon>Epsilonproteobacteria</taxon>
        <taxon>Campylobacterales</taxon>
        <taxon>Arcobacteraceae</taxon>
        <taxon>Malaciobacter</taxon>
    </lineage>
</organism>
<evidence type="ECO:0000256" key="6">
    <source>
        <dbReference type="ARBA" id="ARBA00031723"/>
    </source>
</evidence>